<keyword evidence="2" id="KW-0378">Hydrolase</keyword>
<dbReference type="Pfam" id="PF21221">
    <property type="entry name" value="B_lactamase-like_C"/>
    <property type="match status" value="1"/>
</dbReference>
<organism evidence="2 3">
    <name type="scientific">Sphingobium chlorophenolicum L-1</name>
    <dbReference type="NCBI Taxonomy" id="690566"/>
    <lineage>
        <taxon>Bacteria</taxon>
        <taxon>Pseudomonadati</taxon>
        <taxon>Pseudomonadota</taxon>
        <taxon>Alphaproteobacteria</taxon>
        <taxon>Sphingomonadales</taxon>
        <taxon>Sphingomonadaceae</taxon>
        <taxon>Sphingobium</taxon>
    </lineage>
</organism>
<dbReference type="SUPFAM" id="SSF56281">
    <property type="entry name" value="Metallo-hydrolase/oxidoreductase"/>
    <property type="match status" value="1"/>
</dbReference>
<accession>F6F1M3</accession>
<dbReference type="AlphaFoldDB" id="F6F1M3"/>
<name>F6F1M3_SPHCR</name>
<dbReference type="Pfam" id="PF00753">
    <property type="entry name" value="Lactamase_B"/>
    <property type="match status" value="1"/>
</dbReference>
<keyword evidence="3" id="KW-1185">Reference proteome</keyword>
<dbReference type="STRING" id="690566.Sphch_3857"/>
<dbReference type="InterPro" id="IPR050662">
    <property type="entry name" value="Sec-metab_biosynth-thioest"/>
</dbReference>
<dbReference type="EMBL" id="CP002799">
    <property type="protein sequence ID" value="AEG51439.1"/>
    <property type="molecule type" value="Genomic_DNA"/>
</dbReference>
<gene>
    <name evidence="2" type="ORF">Sphch_3857</name>
</gene>
<dbReference type="InterPro" id="IPR048933">
    <property type="entry name" value="B_lactamase-like_C"/>
</dbReference>
<feature type="domain" description="Metallo-beta-lactamase" evidence="1">
    <location>
        <begin position="41"/>
        <end position="258"/>
    </location>
</feature>
<evidence type="ECO:0000313" key="3">
    <source>
        <dbReference type="Proteomes" id="UP000007150"/>
    </source>
</evidence>
<dbReference type="SMART" id="SM00849">
    <property type="entry name" value="Lactamase_B"/>
    <property type="match status" value="1"/>
</dbReference>
<protein>
    <submittedName>
        <fullName evidence="2">Zinc metallohydrolase, glyoxalase II family</fullName>
    </submittedName>
</protein>
<dbReference type="HOGENOM" id="CLU_048478_0_1_5"/>
<proteinExistence type="predicted"/>
<dbReference type="InterPro" id="IPR036388">
    <property type="entry name" value="WH-like_DNA-bd_sf"/>
</dbReference>
<sequence>MMNELVNYPPLEEPEIGDGIATKVAEGIFWLRMPMGGSIGAINLWALADGDGWTIVDTGLRTTETSAAWRRAFASTLDGRPVRRIIVTHLHPDHSGMAGWLAQKQPARLWMTRLEYLTLRVLASYTGQEAPEEAIRFYRTAGWDEDALDHYRARFGDFGKMLYPLPASFHALDDGQRIMIGDREWVVVIGKGHSPEHALLHCPEARLLISGDQVLPQISSNVSVQPLQPEADPLTEWLETLDAVRRRVPDDVLVLPSHGKPFHGLHGRIQALIDGHEVALVRLLEFLETPLRAIDVFPALFKRQIDRRLLGLATGESLAHLACLRTRGLVSEEVDAGGIRWWRALEKESAPQSA</sequence>
<dbReference type="PANTHER" id="PTHR23131:SF4">
    <property type="entry name" value="METALLO-BETA-LACTAMASE SUPERFAMILY POTEIN"/>
    <property type="match status" value="1"/>
</dbReference>
<dbReference type="InterPro" id="IPR036866">
    <property type="entry name" value="RibonucZ/Hydroxyglut_hydro"/>
</dbReference>
<dbReference type="GO" id="GO:0016787">
    <property type="term" value="F:hydrolase activity"/>
    <property type="evidence" value="ECO:0007669"/>
    <property type="project" value="UniProtKB-KW"/>
</dbReference>
<dbReference type="Gene3D" id="3.60.15.10">
    <property type="entry name" value="Ribonuclease Z/Hydroxyacylglutathione hydrolase-like"/>
    <property type="match status" value="1"/>
</dbReference>
<evidence type="ECO:0000313" key="2">
    <source>
        <dbReference type="EMBL" id="AEG51439.1"/>
    </source>
</evidence>
<dbReference type="Gene3D" id="1.10.10.10">
    <property type="entry name" value="Winged helix-like DNA-binding domain superfamily/Winged helix DNA-binding domain"/>
    <property type="match status" value="1"/>
</dbReference>
<dbReference type="RefSeq" id="WP_013849663.1">
    <property type="nucleotide sequence ID" value="NC_015594.1"/>
</dbReference>
<evidence type="ECO:0000259" key="1">
    <source>
        <dbReference type="SMART" id="SM00849"/>
    </source>
</evidence>
<dbReference type="InterPro" id="IPR001279">
    <property type="entry name" value="Metallo-B-lactamas"/>
</dbReference>
<reference evidence="2 3" key="1">
    <citation type="submission" date="2011-05" db="EMBL/GenBank/DDBJ databases">
        <title>Complete sequence of chromosome 2 of Sphingobium chlorophenolicum L-1.</title>
        <authorList>
            <consortium name="US DOE Joint Genome Institute"/>
            <person name="Lucas S."/>
            <person name="Han J."/>
            <person name="Lapidus A."/>
            <person name="Cheng J.-F."/>
            <person name="Goodwin L."/>
            <person name="Pitluck S."/>
            <person name="Peters L."/>
            <person name="Daligault H."/>
            <person name="Han C."/>
            <person name="Tapia R."/>
            <person name="Land M."/>
            <person name="Hauser L."/>
            <person name="Kyrpides N."/>
            <person name="Ivanova N."/>
            <person name="Pagani I."/>
            <person name="Turner P."/>
            <person name="Copley S."/>
            <person name="Woyke T."/>
        </authorList>
    </citation>
    <scope>NUCLEOTIDE SEQUENCE [LARGE SCALE GENOMIC DNA]</scope>
    <source>
        <strain evidence="2 3">L-1</strain>
    </source>
</reference>
<dbReference type="PANTHER" id="PTHR23131">
    <property type="entry name" value="ENDORIBONUCLEASE LACTB2"/>
    <property type="match status" value="1"/>
</dbReference>
<dbReference type="Proteomes" id="UP000007150">
    <property type="component" value="Chromosome 2"/>
</dbReference>
<dbReference type="KEGG" id="sch:Sphch_3857"/>